<evidence type="ECO:0000256" key="3">
    <source>
        <dbReference type="SAM" id="Phobius"/>
    </source>
</evidence>
<feature type="transmembrane region" description="Helical" evidence="3">
    <location>
        <begin position="529"/>
        <end position="551"/>
    </location>
</feature>
<dbReference type="PROSITE" id="PS50005">
    <property type="entry name" value="TPR"/>
    <property type="match status" value="1"/>
</dbReference>
<feature type="transmembrane region" description="Helical" evidence="3">
    <location>
        <begin position="487"/>
        <end position="509"/>
    </location>
</feature>
<dbReference type="AlphaFoldDB" id="A0A2M8QEG0"/>
<dbReference type="PANTHER" id="PTHR37422">
    <property type="entry name" value="TEICHURONIC ACID BIOSYNTHESIS PROTEIN TUAE"/>
    <property type="match status" value="1"/>
</dbReference>
<comment type="caution">
    <text evidence="4">The sequence shown here is derived from an EMBL/GenBank/DDBJ whole genome shotgun (WGS) entry which is preliminary data.</text>
</comment>
<dbReference type="SMART" id="SM00028">
    <property type="entry name" value="TPR"/>
    <property type="match status" value="5"/>
</dbReference>
<keyword evidence="1" id="KW-0802">TPR repeat</keyword>
<dbReference type="InterPro" id="IPR011990">
    <property type="entry name" value="TPR-like_helical_dom_sf"/>
</dbReference>
<feature type="transmembrane region" description="Helical" evidence="3">
    <location>
        <begin position="557"/>
        <end position="575"/>
    </location>
</feature>
<feature type="transmembrane region" description="Helical" evidence="3">
    <location>
        <begin position="137"/>
        <end position="154"/>
    </location>
</feature>
<feature type="transmembrane region" description="Helical" evidence="3">
    <location>
        <begin position="272"/>
        <end position="289"/>
    </location>
</feature>
<feature type="transmembrane region" description="Helical" evidence="3">
    <location>
        <begin position="691"/>
        <end position="712"/>
    </location>
</feature>
<feature type="transmembrane region" description="Helical" evidence="3">
    <location>
        <begin position="209"/>
        <end position="227"/>
    </location>
</feature>
<evidence type="ECO:0000256" key="2">
    <source>
        <dbReference type="SAM" id="MobiDB-lite"/>
    </source>
</evidence>
<accession>A0A2M8QEG0</accession>
<evidence type="ECO:0008006" key="6">
    <source>
        <dbReference type="Google" id="ProtNLM"/>
    </source>
</evidence>
<feature type="transmembrane region" description="Helical" evidence="3">
    <location>
        <begin position="166"/>
        <end position="183"/>
    </location>
</feature>
<feature type="repeat" description="TPR" evidence="1">
    <location>
        <begin position="1141"/>
        <end position="1174"/>
    </location>
</feature>
<dbReference type="PANTHER" id="PTHR37422:SF13">
    <property type="entry name" value="LIPOPOLYSACCHARIDE BIOSYNTHESIS PROTEIN PA4999-RELATED"/>
    <property type="match status" value="1"/>
</dbReference>
<gene>
    <name evidence="4" type="ORF">CUN48_04695</name>
</gene>
<name>A0A2M8QEG0_9CHLR</name>
<feature type="transmembrane region" description="Helical" evidence="3">
    <location>
        <begin position="772"/>
        <end position="793"/>
    </location>
</feature>
<dbReference type="Gene3D" id="1.25.40.10">
    <property type="entry name" value="Tetratricopeptide repeat domain"/>
    <property type="match status" value="3"/>
</dbReference>
<feature type="transmembrane region" description="Helical" evidence="3">
    <location>
        <begin position="460"/>
        <end position="481"/>
    </location>
</feature>
<feature type="transmembrane region" description="Helical" evidence="3">
    <location>
        <begin position="424"/>
        <end position="448"/>
    </location>
</feature>
<feature type="compositionally biased region" description="Gly residues" evidence="2">
    <location>
        <begin position="597"/>
        <end position="612"/>
    </location>
</feature>
<feature type="transmembrane region" description="Helical" evidence="3">
    <location>
        <begin position="247"/>
        <end position="266"/>
    </location>
</feature>
<protein>
    <recommendedName>
        <fullName evidence="6">Tetratricopeptide repeat protein</fullName>
    </recommendedName>
</protein>
<dbReference type="Proteomes" id="UP000230790">
    <property type="component" value="Unassembled WGS sequence"/>
</dbReference>
<feature type="transmembrane region" description="Helical" evidence="3">
    <location>
        <begin position="637"/>
        <end position="662"/>
    </location>
</feature>
<keyword evidence="3" id="KW-1133">Transmembrane helix</keyword>
<dbReference type="Pfam" id="PF13181">
    <property type="entry name" value="TPR_8"/>
    <property type="match status" value="1"/>
</dbReference>
<sequence>MSNILAGGQASEVTTDDRLNTVAAPVAFASRLSIWCDRLIEAGWLAAIIVVPLFFNIYSSRVFEPDKLTTLRSIALVMAMAWVVKWIEEFRNPRRDRSVTWRTPLVLPTLITVVVYMISTAFSIAPRTSLLGSYQRLQGTYTTLAYIVIFLMILQGMRRRAQLDRLLTLMIVTSLPIAIYGLLQRLQLDPLPWGGDTVERVAGNMGNSIFIAAYLVIVFFITVFRIADSFASILRSDQPRWSDVVRAACYIVVALLNAVVVLILAGSRGPQLGWLVGVLFVMLLLAQLVRRRKARLQLTVGLIGLGIAGLAFLYFINVTRNNPNYDWLRQFPLLRRLSTVFTTQEGTNAVRVLIWEGAANLVLPHDPITGPDGTPDAFNAIRPLVGYGPESMYVAYNRFYPPMLANFEARNASPDRSHNETWDALVITGLLGLLAYMFLFGSVLFYGFRWIGLIASRFEAGLFIAMWIAGAVLFGAGAIALGRRELFGIGVGAGVVFGTTLFLFVSALINARRGDNESLLVQLSLRDQLLLIAIVAAVIAHFVEIHTGIAIAATRTYFWALIGVMVVVGMGWLQGDSPEAKSGKPEVEAGAAEAVSPGGGGVGGGRRNGGGTRRQQRAAQQRAAAARRAAAPVRRGFALPGWFAAVAVYGAFLGLILGIMAFDFTNNIERSVTAGQVFIGAMTFVKGQPSLGVLAMFLITLIIGAAVVLAELRSSGALCNNEHTATAGALLASIAAFVWVSFGTFIAGRLVAFSASQQNSVSGILNIADELAAFPAYVYLLIAAVMVASAFLLRGEESVLPTQSASYAGLTGVFVGVIAVPIAVAYSNLQPIAADIIYKQASPWDQRGSGELVQGTGVQGWDMAIEHYRRSIQLAPNEDFYYLWLGRALLEKAKATPNQSPDRTIPEDATFMRIIGNEPQNWNRPYGSNDLPSAKLSRQDLLTAARIILEEARVINPFNTDHSANLARMWQQSGDIARAELDAMRAQGSADAARIAELEADARRRFENASREYATATRLSPNNAQLWNEWASLYLYRLGDLEEAKVRLDRSLALDKKFGQTYLLRAAWHLEKARAFDRQANPAEWRAQLERAREELTQAVAVDPGLIQAYQELARIALDLGDAPGAINALQSLLARNANDWNTLRNLALLYRDTNQITLAVEYARRALMLAPADQQPILETFIQQLGSP</sequence>
<feature type="transmembrane region" description="Helical" evidence="3">
    <location>
        <begin position="296"/>
        <end position="316"/>
    </location>
</feature>
<evidence type="ECO:0000313" key="4">
    <source>
        <dbReference type="EMBL" id="PJF48189.1"/>
    </source>
</evidence>
<feature type="transmembrane region" description="Helical" evidence="3">
    <location>
        <begin position="70"/>
        <end position="87"/>
    </location>
</feature>
<evidence type="ECO:0000256" key="1">
    <source>
        <dbReference type="PROSITE-ProRule" id="PRU00339"/>
    </source>
</evidence>
<dbReference type="InterPro" id="IPR019734">
    <property type="entry name" value="TPR_rpt"/>
</dbReference>
<dbReference type="EMBL" id="PGTN01000021">
    <property type="protein sequence ID" value="PJF48189.1"/>
    <property type="molecule type" value="Genomic_DNA"/>
</dbReference>
<feature type="transmembrane region" description="Helical" evidence="3">
    <location>
        <begin position="805"/>
        <end position="826"/>
    </location>
</feature>
<proteinExistence type="predicted"/>
<organism evidence="4 5">
    <name type="scientific">Candidatus Thermofonsia Clade 3 bacterium</name>
    <dbReference type="NCBI Taxonomy" id="2364212"/>
    <lineage>
        <taxon>Bacteria</taxon>
        <taxon>Bacillati</taxon>
        <taxon>Chloroflexota</taxon>
        <taxon>Candidatus Thermofontia</taxon>
        <taxon>Candidatus Thermofonsia Clade 3</taxon>
    </lineage>
</organism>
<feature type="transmembrane region" description="Helical" evidence="3">
    <location>
        <begin position="99"/>
        <end position="125"/>
    </location>
</feature>
<feature type="transmembrane region" description="Helical" evidence="3">
    <location>
        <begin position="39"/>
        <end position="58"/>
    </location>
</feature>
<feature type="region of interest" description="Disordered" evidence="2">
    <location>
        <begin position="579"/>
        <end position="619"/>
    </location>
</feature>
<dbReference type="InterPro" id="IPR051533">
    <property type="entry name" value="WaaL-like"/>
</dbReference>
<reference evidence="4 5" key="1">
    <citation type="submission" date="2017-11" db="EMBL/GenBank/DDBJ databases">
        <title>Evolution of Phototrophy in the Chloroflexi Phylum Driven by Horizontal Gene Transfer.</title>
        <authorList>
            <person name="Ward L.M."/>
            <person name="Hemp J."/>
            <person name="Shih P.M."/>
            <person name="Mcglynn S.E."/>
            <person name="Fischer W."/>
        </authorList>
    </citation>
    <scope>NUCLEOTIDE SEQUENCE [LARGE SCALE GENOMIC DNA]</scope>
    <source>
        <strain evidence="4">JP3_7</strain>
    </source>
</reference>
<dbReference type="SUPFAM" id="SSF48452">
    <property type="entry name" value="TPR-like"/>
    <property type="match status" value="2"/>
</dbReference>
<keyword evidence="3" id="KW-0812">Transmembrane</keyword>
<feature type="transmembrane region" description="Helical" evidence="3">
    <location>
        <begin position="724"/>
        <end position="752"/>
    </location>
</feature>
<evidence type="ECO:0000313" key="5">
    <source>
        <dbReference type="Proteomes" id="UP000230790"/>
    </source>
</evidence>
<keyword evidence="3" id="KW-0472">Membrane</keyword>